<proteinExistence type="predicted"/>
<protein>
    <submittedName>
        <fullName evidence="2">Uncharacterized protein</fullName>
    </submittedName>
</protein>
<name>A0A6A5TSJ4_9PLEO</name>
<feature type="region of interest" description="Disordered" evidence="1">
    <location>
        <begin position="1"/>
        <end position="20"/>
    </location>
</feature>
<organism evidence="2 3">
    <name type="scientific">Byssothecium circinans</name>
    <dbReference type="NCBI Taxonomy" id="147558"/>
    <lineage>
        <taxon>Eukaryota</taxon>
        <taxon>Fungi</taxon>
        <taxon>Dikarya</taxon>
        <taxon>Ascomycota</taxon>
        <taxon>Pezizomycotina</taxon>
        <taxon>Dothideomycetes</taxon>
        <taxon>Pleosporomycetidae</taxon>
        <taxon>Pleosporales</taxon>
        <taxon>Massarineae</taxon>
        <taxon>Massarinaceae</taxon>
        <taxon>Byssothecium</taxon>
    </lineage>
</organism>
<accession>A0A6A5TSJ4</accession>
<evidence type="ECO:0000313" key="3">
    <source>
        <dbReference type="Proteomes" id="UP000800035"/>
    </source>
</evidence>
<dbReference type="Proteomes" id="UP000800035">
    <property type="component" value="Unassembled WGS sequence"/>
</dbReference>
<dbReference type="EMBL" id="ML976994">
    <property type="protein sequence ID" value="KAF1955611.1"/>
    <property type="molecule type" value="Genomic_DNA"/>
</dbReference>
<keyword evidence="3" id="KW-1185">Reference proteome</keyword>
<evidence type="ECO:0000256" key="1">
    <source>
        <dbReference type="SAM" id="MobiDB-lite"/>
    </source>
</evidence>
<reference evidence="2" key="1">
    <citation type="journal article" date="2020" name="Stud. Mycol.">
        <title>101 Dothideomycetes genomes: a test case for predicting lifestyles and emergence of pathogens.</title>
        <authorList>
            <person name="Haridas S."/>
            <person name="Albert R."/>
            <person name="Binder M."/>
            <person name="Bloem J."/>
            <person name="Labutti K."/>
            <person name="Salamov A."/>
            <person name="Andreopoulos B."/>
            <person name="Baker S."/>
            <person name="Barry K."/>
            <person name="Bills G."/>
            <person name="Bluhm B."/>
            <person name="Cannon C."/>
            <person name="Castanera R."/>
            <person name="Culley D."/>
            <person name="Daum C."/>
            <person name="Ezra D."/>
            <person name="Gonzalez J."/>
            <person name="Henrissat B."/>
            <person name="Kuo A."/>
            <person name="Liang C."/>
            <person name="Lipzen A."/>
            <person name="Lutzoni F."/>
            <person name="Magnuson J."/>
            <person name="Mondo S."/>
            <person name="Nolan M."/>
            <person name="Ohm R."/>
            <person name="Pangilinan J."/>
            <person name="Park H.-J."/>
            <person name="Ramirez L."/>
            <person name="Alfaro M."/>
            <person name="Sun H."/>
            <person name="Tritt A."/>
            <person name="Yoshinaga Y."/>
            <person name="Zwiers L.-H."/>
            <person name="Turgeon B."/>
            <person name="Goodwin S."/>
            <person name="Spatafora J."/>
            <person name="Crous P."/>
            <person name="Grigoriev I."/>
        </authorList>
    </citation>
    <scope>NUCLEOTIDE SEQUENCE</scope>
    <source>
        <strain evidence="2">CBS 675.92</strain>
    </source>
</reference>
<gene>
    <name evidence="2" type="ORF">CC80DRAFT_549302</name>
</gene>
<feature type="compositionally biased region" description="Polar residues" evidence="1">
    <location>
        <begin position="1"/>
        <end position="13"/>
    </location>
</feature>
<evidence type="ECO:0000313" key="2">
    <source>
        <dbReference type="EMBL" id="KAF1955611.1"/>
    </source>
</evidence>
<dbReference type="AlphaFoldDB" id="A0A6A5TSJ4"/>
<sequence length="77" mass="9073">MVASLSITSSSRLPNVRRPVSDLSDRQRLARAKFDKYRDAPVDEDHFVNNDTKKHREWLMGIWNKFFLENDVNPDLI</sequence>
<dbReference type="OrthoDB" id="4636430at2759"/>